<dbReference type="AlphaFoldDB" id="A0A7T5VF16"/>
<dbReference type="InterPro" id="IPR019903">
    <property type="entry name" value="RIC_family"/>
</dbReference>
<protein>
    <submittedName>
        <fullName evidence="6">Iron-sulfur cluster repair di-iron protein</fullName>
    </submittedName>
</protein>
<dbReference type="InterPro" id="IPR012312">
    <property type="entry name" value="Hemerythrin-like"/>
</dbReference>
<keyword evidence="2" id="KW-0963">Cytoplasm</keyword>
<gene>
    <name evidence="6" type="primary">ric</name>
    <name evidence="6" type="ORF">HP555_13095</name>
</gene>
<dbReference type="NCBIfam" id="TIGR03652">
    <property type="entry name" value="FeS_repair_RIC"/>
    <property type="match status" value="1"/>
</dbReference>
<evidence type="ECO:0000313" key="7">
    <source>
        <dbReference type="Proteomes" id="UP000596092"/>
    </source>
</evidence>
<accession>A0A7T5VF16</accession>
<proteinExistence type="predicted"/>
<keyword evidence="7" id="KW-1185">Reference proteome</keyword>
<feature type="domain" description="Hemerythrin-like" evidence="5">
    <location>
        <begin position="84"/>
        <end position="234"/>
    </location>
</feature>
<dbReference type="PANTHER" id="PTHR36438:SF1">
    <property type="entry name" value="IRON-SULFUR CLUSTER REPAIR PROTEIN YTFE"/>
    <property type="match status" value="1"/>
</dbReference>
<dbReference type="GO" id="GO:0005737">
    <property type="term" value="C:cytoplasm"/>
    <property type="evidence" value="ECO:0007669"/>
    <property type="project" value="UniProtKB-SubCell"/>
</dbReference>
<dbReference type="Pfam" id="PF01814">
    <property type="entry name" value="Hemerythrin"/>
    <property type="match status" value="1"/>
</dbReference>
<dbReference type="GO" id="GO:0046872">
    <property type="term" value="F:metal ion binding"/>
    <property type="evidence" value="ECO:0007669"/>
    <property type="project" value="UniProtKB-KW"/>
</dbReference>
<evidence type="ECO:0000256" key="4">
    <source>
        <dbReference type="ARBA" id="ARBA00023004"/>
    </source>
</evidence>
<dbReference type="Pfam" id="PF04405">
    <property type="entry name" value="ScdA_N"/>
    <property type="match status" value="1"/>
</dbReference>
<dbReference type="RefSeq" id="WP_199263019.1">
    <property type="nucleotide sequence ID" value="NZ_CP054140.1"/>
</dbReference>
<dbReference type="EMBL" id="CP054140">
    <property type="protein sequence ID" value="QQG66735.1"/>
    <property type="molecule type" value="Genomic_DNA"/>
</dbReference>
<dbReference type="Gene3D" id="1.10.3910.10">
    <property type="entry name" value="SP0561-like"/>
    <property type="match status" value="1"/>
</dbReference>
<keyword evidence="3" id="KW-0479">Metal-binding</keyword>
<organism evidence="6 7">
    <name type="scientific">Desulfobulbus oligotrophicus</name>
    <dbReference type="NCBI Taxonomy" id="1909699"/>
    <lineage>
        <taxon>Bacteria</taxon>
        <taxon>Pseudomonadati</taxon>
        <taxon>Thermodesulfobacteriota</taxon>
        <taxon>Desulfobulbia</taxon>
        <taxon>Desulfobulbales</taxon>
        <taxon>Desulfobulbaceae</taxon>
        <taxon>Desulfobulbus</taxon>
    </lineage>
</organism>
<comment type="subcellular location">
    <subcellularLocation>
        <location evidence="1">Cytoplasm</location>
    </subcellularLocation>
</comment>
<evidence type="ECO:0000256" key="1">
    <source>
        <dbReference type="ARBA" id="ARBA00004496"/>
    </source>
</evidence>
<name>A0A7T5VF16_9BACT</name>
<dbReference type="PANTHER" id="PTHR36438">
    <property type="entry name" value="IRON-SULFUR CLUSTER REPAIR PROTEIN YTFE"/>
    <property type="match status" value="1"/>
</dbReference>
<evidence type="ECO:0000256" key="2">
    <source>
        <dbReference type="ARBA" id="ARBA00022490"/>
    </source>
</evidence>
<dbReference type="KEGG" id="dog:HP555_13095"/>
<dbReference type="Proteomes" id="UP000596092">
    <property type="component" value="Chromosome"/>
</dbReference>
<dbReference type="Gene3D" id="1.20.120.520">
    <property type="entry name" value="nmb1532 protein domain like"/>
    <property type="match status" value="1"/>
</dbReference>
<reference evidence="6 7" key="1">
    <citation type="submission" date="2020-05" db="EMBL/GenBank/DDBJ databases">
        <title>Complete genome of Desulfobulbus oligotrophicus.</title>
        <authorList>
            <person name="Podar M."/>
        </authorList>
    </citation>
    <scope>NUCLEOTIDE SEQUENCE [LARGE SCALE GENOMIC DNA]</scope>
    <source>
        <strain evidence="6 7">Prop6</strain>
    </source>
</reference>
<evidence type="ECO:0000313" key="6">
    <source>
        <dbReference type="EMBL" id="QQG66735.1"/>
    </source>
</evidence>
<dbReference type="InterPro" id="IPR038062">
    <property type="entry name" value="ScdA-like_N_sf"/>
</dbReference>
<sequence length="237" mass="26495">MEPSTLEKATVGEIVTADYRTAQVFTAHDIDFCCGGNIPLATICAEKGLDIDQIIQELQAVQQKSGERSPNYGAWSLSFLADYIVNTHHVYLKENDDQIVAYAQKTAAVHGKNHQELIEIAALFAKVAADMAIHLKEEEEVFFPAVKRAEAARTAGLTPDTTDQQIIRTSLTNLYQEHEEIGDAVHTIRHLAKNFAIPEDACNTFRVTYQKLMGFEEDLHKHVHLENNILFPKAAHL</sequence>
<evidence type="ECO:0000259" key="5">
    <source>
        <dbReference type="Pfam" id="PF01814"/>
    </source>
</evidence>
<evidence type="ECO:0000256" key="3">
    <source>
        <dbReference type="ARBA" id="ARBA00022723"/>
    </source>
</evidence>
<keyword evidence="4" id="KW-0408">Iron</keyword>